<accession>A0ACD1ABC3</accession>
<organism evidence="1 2">
    <name type="scientific">Anoxybacterium hadale</name>
    <dbReference type="NCBI Taxonomy" id="3408580"/>
    <lineage>
        <taxon>Bacteria</taxon>
        <taxon>Bacillati</taxon>
        <taxon>Bacillota</taxon>
        <taxon>Clostridia</taxon>
        <taxon>Peptostreptococcales</taxon>
        <taxon>Anaerovoracaceae</taxon>
        <taxon>Anoxybacterium</taxon>
    </lineage>
</organism>
<proteinExistence type="predicted"/>
<sequence length="76" mass="8629">MNKVFCFRVIERGSGKRQRLGRRSISHLAKDHGVLGEQEIRRILKALEKQGLVVIHQTKAGTVITSRGMAYLSNRK</sequence>
<gene>
    <name evidence="1" type="ORF">FRZ06_10970</name>
</gene>
<reference evidence="1" key="1">
    <citation type="submission" date="2019-08" db="EMBL/GenBank/DDBJ databases">
        <title>Genome sequence of Clostridiales bacterium MT110.</title>
        <authorList>
            <person name="Cao J."/>
        </authorList>
    </citation>
    <scope>NUCLEOTIDE SEQUENCE</scope>
    <source>
        <strain evidence="1">MT110</strain>
    </source>
</reference>
<protein>
    <submittedName>
        <fullName evidence="1">Uncharacterized protein</fullName>
    </submittedName>
</protein>
<name>A0ACD1ABC3_9FIRM</name>
<keyword evidence="2" id="KW-1185">Reference proteome</keyword>
<evidence type="ECO:0000313" key="1">
    <source>
        <dbReference type="EMBL" id="QOX63820.1"/>
    </source>
</evidence>
<evidence type="ECO:0000313" key="2">
    <source>
        <dbReference type="Proteomes" id="UP000594014"/>
    </source>
</evidence>
<dbReference type="Proteomes" id="UP000594014">
    <property type="component" value="Chromosome"/>
</dbReference>
<dbReference type="EMBL" id="CP042469">
    <property type="protein sequence ID" value="QOX63820.1"/>
    <property type="molecule type" value="Genomic_DNA"/>
</dbReference>